<dbReference type="Pfam" id="PF11350">
    <property type="entry name" value="DUF3152"/>
    <property type="match status" value="1"/>
</dbReference>
<feature type="domain" description="DUF3152" evidence="2">
    <location>
        <begin position="118"/>
        <end position="295"/>
    </location>
</feature>
<dbReference type="STRING" id="159449.B4N89_42790"/>
<name>A0A1T3NK90_9ACTN</name>
<evidence type="ECO:0000313" key="3">
    <source>
        <dbReference type="EMBL" id="OPC77266.1"/>
    </source>
</evidence>
<organism evidence="3 4">
    <name type="scientific">Embleya scabrispora</name>
    <dbReference type="NCBI Taxonomy" id="159449"/>
    <lineage>
        <taxon>Bacteria</taxon>
        <taxon>Bacillati</taxon>
        <taxon>Actinomycetota</taxon>
        <taxon>Actinomycetes</taxon>
        <taxon>Kitasatosporales</taxon>
        <taxon>Streptomycetaceae</taxon>
        <taxon>Embleya</taxon>
    </lineage>
</organism>
<evidence type="ECO:0000313" key="4">
    <source>
        <dbReference type="Proteomes" id="UP000190037"/>
    </source>
</evidence>
<keyword evidence="4" id="KW-1185">Reference proteome</keyword>
<evidence type="ECO:0000256" key="1">
    <source>
        <dbReference type="SAM" id="MobiDB-lite"/>
    </source>
</evidence>
<feature type="compositionally biased region" description="Polar residues" evidence="1">
    <location>
        <begin position="22"/>
        <end position="41"/>
    </location>
</feature>
<evidence type="ECO:0000259" key="2">
    <source>
        <dbReference type="Pfam" id="PF11350"/>
    </source>
</evidence>
<dbReference type="AlphaFoldDB" id="A0A1T3NK90"/>
<protein>
    <recommendedName>
        <fullName evidence="2">DUF3152 domain-containing protein</fullName>
    </recommendedName>
</protein>
<reference evidence="3 4" key="1">
    <citation type="submission" date="2017-03" db="EMBL/GenBank/DDBJ databases">
        <title>Draft genome sequence of Streptomyces scabrisporus NF3, endophyte isolated from Amphipterygium adstringens.</title>
        <authorList>
            <person name="Vazquez M."/>
            <person name="Ceapa C.D."/>
            <person name="Rodriguez Luna D."/>
            <person name="Sanchez Esquivel S."/>
        </authorList>
    </citation>
    <scope>NUCLEOTIDE SEQUENCE [LARGE SCALE GENOMIC DNA]</scope>
    <source>
        <strain evidence="3 4">NF3</strain>
    </source>
</reference>
<dbReference type="EMBL" id="MWQN01000004">
    <property type="protein sequence ID" value="OPC77266.1"/>
    <property type="molecule type" value="Genomic_DNA"/>
</dbReference>
<accession>A0A1T3NK90</accession>
<dbReference type="OrthoDB" id="9779865at2"/>
<comment type="caution">
    <text evidence="3">The sequence shown here is derived from an EMBL/GenBank/DDBJ whole genome shotgun (WGS) entry which is preliminary data.</text>
</comment>
<dbReference type="InterPro" id="IPR022603">
    <property type="entry name" value="DUF3152"/>
</dbReference>
<feature type="region of interest" description="Disordered" evidence="1">
    <location>
        <begin position="22"/>
        <end position="50"/>
    </location>
</feature>
<dbReference type="Proteomes" id="UP000190037">
    <property type="component" value="Unassembled WGS sequence"/>
</dbReference>
<gene>
    <name evidence="3" type="ORF">B4N89_42790</name>
</gene>
<sequence length="295" mass="32286">MRMILWSALPVLDARRSAMNDSYAVTGSPSGRATQRNANPTRRTDHNRREARTIVNSALKSILAALLASGLLLATTACRLSDHKDDKDEKYVTGAADTRPYGEWLAARSETAADLALSGRFRTVPGHDEARGGTRVLRYRIQIEEGLSIDATYFARAVHETLNDTRSWGGDGTIALERVDSGKSDFVVTLASTGTVNTWCAKDGLDTGEQRVSCNVASTRRVMISAWRWATGSTTYGDDLANYRRMLINHEVGHRLGHMHETCERSGAPAPVMMQQTLTLVTGSATCSPNPWPHP</sequence>
<proteinExistence type="predicted"/>
<dbReference type="SUPFAM" id="SSF55486">
    <property type="entry name" value="Metalloproteases ('zincins'), catalytic domain"/>
    <property type="match status" value="1"/>
</dbReference>